<dbReference type="InterPro" id="IPR045854">
    <property type="entry name" value="NO2/SO3_Rdtase_4Fe4S_sf"/>
</dbReference>
<evidence type="ECO:0008006" key="11">
    <source>
        <dbReference type="Google" id="ProtNLM"/>
    </source>
</evidence>
<keyword evidence="3" id="KW-0479">Metal-binding</keyword>
<comment type="caution">
    <text evidence="9">The sequence shown here is derived from an EMBL/GenBank/DDBJ whole genome shotgun (WGS) entry which is preliminary data.</text>
</comment>
<feature type="domain" description="Nitrite/Sulfite reductase ferredoxin-like" evidence="8">
    <location>
        <begin position="50"/>
        <end position="112"/>
    </location>
</feature>
<keyword evidence="2" id="KW-0349">Heme</keyword>
<dbReference type="Pfam" id="PF01077">
    <property type="entry name" value="NIR_SIR"/>
    <property type="match status" value="1"/>
</dbReference>
<dbReference type="Proteomes" id="UP000606870">
    <property type="component" value="Unassembled WGS sequence"/>
</dbReference>
<feature type="domain" description="Nitrite/sulphite reductase 4Fe-4S" evidence="7">
    <location>
        <begin position="122"/>
        <end position="271"/>
    </location>
</feature>
<keyword evidence="10" id="KW-1185">Reference proteome</keyword>
<dbReference type="RefSeq" id="WP_186503009.1">
    <property type="nucleotide sequence ID" value="NZ_JACOGK010000015.1"/>
</dbReference>
<evidence type="ECO:0000313" key="10">
    <source>
        <dbReference type="Proteomes" id="UP000606870"/>
    </source>
</evidence>
<dbReference type="SUPFAM" id="SSF56014">
    <property type="entry name" value="Nitrite and sulphite reductase 4Fe-4S domain-like"/>
    <property type="match status" value="1"/>
</dbReference>
<evidence type="ECO:0000256" key="6">
    <source>
        <dbReference type="ARBA" id="ARBA00023014"/>
    </source>
</evidence>
<dbReference type="Pfam" id="PF03460">
    <property type="entry name" value="NIR_SIR_ferr"/>
    <property type="match status" value="1"/>
</dbReference>
<dbReference type="InterPro" id="IPR006067">
    <property type="entry name" value="NO2/SO3_Rdtase_4Fe4S_dom"/>
</dbReference>
<keyword evidence="1" id="KW-0004">4Fe-4S</keyword>
<evidence type="ECO:0000256" key="1">
    <source>
        <dbReference type="ARBA" id="ARBA00022485"/>
    </source>
</evidence>
<gene>
    <name evidence="9" type="ORF">H8J70_06285</name>
</gene>
<evidence type="ECO:0000313" key="9">
    <source>
        <dbReference type="EMBL" id="MBC3536853.1"/>
    </source>
</evidence>
<organism evidence="9 10">
    <name type="scientific">Megasphaera hominis</name>
    <dbReference type="NCBI Taxonomy" id="159836"/>
    <lineage>
        <taxon>Bacteria</taxon>
        <taxon>Bacillati</taxon>
        <taxon>Bacillota</taxon>
        <taxon>Negativicutes</taxon>
        <taxon>Veillonellales</taxon>
        <taxon>Veillonellaceae</taxon>
        <taxon>Megasphaera</taxon>
    </lineage>
</organism>
<evidence type="ECO:0000256" key="4">
    <source>
        <dbReference type="ARBA" id="ARBA00023002"/>
    </source>
</evidence>
<dbReference type="PANTHER" id="PTHR32439:SF9">
    <property type="entry name" value="BLR3264 PROTEIN"/>
    <property type="match status" value="1"/>
</dbReference>
<keyword evidence="6" id="KW-0411">Iron-sulfur</keyword>
<protein>
    <recommendedName>
        <fullName evidence="11">Nitrite/sulfite reductase</fullName>
    </recommendedName>
</protein>
<evidence type="ECO:0000256" key="3">
    <source>
        <dbReference type="ARBA" id="ARBA00022723"/>
    </source>
</evidence>
<keyword evidence="5" id="KW-0408">Iron</keyword>
<dbReference type="Gene3D" id="3.30.413.10">
    <property type="entry name" value="Sulfite Reductase Hemoprotein, domain 1"/>
    <property type="match status" value="1"/>
</dbReference>
<dbReference type="InterPro" id="IPR005117">
    <property type="entry name" value="NiRdtase/SiRdtase_haem-b_fer"/>
</dbReference>
<keyword evidence="4" id="KW-0560">Oxidoreductase</keyword>
<dbReference type="InterPro" id="IPR051329">
    <property type="entry name" value="NIR_SIR_4Fe-4S"/>
</dbReference>
<accession>A0ABR6VHS7</accession>
<dbReference type="InterPro" id="IPR036136">
    <property type="entry name" value="Nit/Sulf_reduc_fer-like_dom_sf"/>
</dbReference>
<evidence type="ECO:0000256" key="2">
    <source>
        <dbReference type="ARBA" id="ARBA00022617"/>
    </source>
</evidence>
<sequence length="329" mass="36607">MTLINRKMKDLLLQLVPKYRQLSDDFFSGRISPIQYMGASGSFGSYAERGGQTAMLRLRFIAGAISHDQLAYLADCIETHAIQKIHFTSGQALQFHHLSGPEVLDIYAEALEHDVFGTASGGSHFSSIAADPLRGIDPAETFDISPYVRAAAAYRLAVFPTLRLPRKFKIAFTASRRNETHATFKDLGFVWDGNGGFDVYAAGGLGPRPQMGLCLARHTEPSQCLYYLDAMLQLFSEHGNYEAHARARSRYLLLTLGEEEFRRLFTEYLEKAWEKELDIMPEPGVAAPGAMPPVVQADSRIQPQKQDGLYYIHYQPRGGLTKRAGPSPS</sequence>
<evidence type="ECO:0000259" key="7">
    <source>
        <dbReference type="Pfam" id="PF01077"/>
    </source>
</evidence>
<dbReference type="PANTHER" id="PTHR32439">
    <property type="entry name" value="FERREDOXIN--NITRITE REDUCTASE, CHLOROPLASTIC"/>
    <property type="match status" value="1"/>
</dbReference>
<evidence type="ECO:0000259" key="8">
    <source>
        <dbReference type="Pfam" id="PF03460"/>
    </source>
</evidence>
<dbReference type="SUPFAM" id="SSF55124">
    <property type="entry name" value="Nitrite/Sulfite reductase N-terminal domain-like"/>
    <property type="match status" value="1"/>
</dbReference>
<reference evidence="9 10" key="1">
    <citation type="submission" date="2020-08" db="EMBL/GenBank/DDBJ databases">
        <authorList>
            <person name="Liu C."/>
            <person name="Sun Q."/>
        </authorList>
    </citation>
    <scope>NUCLEOTIDE SEQUENCE [LARGE SCALE GENOMIC DNA]</scope>
    <source>
        <strain evidence="9 10">NSJ-59</strain>
    </source>
</reference>
<dbReference type="EMBL" id="JACOGK010000015">
    <property type="protein sequence ID" value="MBC3536853.1"/>
    <property type="molecule type" value="Genomic_DNA"/>
</dbReference>
<name>A0ABR6VHS7_9FIRM</name>
<dbReference type="Gene3D" id="3.90.480.10">
    <property type="entry name" value="Sulfite Reductase Hemoprotein,Domain 2"/>
    <property type="match status" value="1"/>
</dbReference>
<proteinExistence type="predicted"/>
<evidence type="ECO:0000256" key="5">
    <source>
        <dbReference type="ARBA" id="ARBA00023004"/>
    </source>
</evidence>